<gene>
    <name evidence="2" type="ORF">DI556_02040</name>
</gene>
<keyword evidence="1" id="KW-1133">Transmembrane helix</keyword>
<keyword evidence="1" id="KW-0812">Transmembrane</keyword>
<feature type="transmembrane region" description="Helical" evidence="1">
    <location>
        <begin position="84"/>
        <end position="109"/>
    </location>
</feature>
<keyword evidence="1" id="KW-0472">Membrane</keyword>
<protein>
    <submittedName>
        <fullName evidence="2">Uncharacterized protein</fullName>
    </submittedName>
</protein>
<dbReference type="EMBL" id="QFPW01000001">
    <property type="protein sequence ID" value="PZQ52456.1"/>
    <property type="molecule type" value="Genomic_DNA"/>
</dbReference>
<dbReference type="Proteomes" id="UP000249185">
    <property type="component" value="Unassembled WGS sequence"/>
</dbReference>
<feature type="transmembrane region" description="Helical" evidence="1">
    <location>
        <begin position="161"/>
        <end position="188"/>
    </location>
</feature>
<feature type="transmembrane region" description="Helical" evidence="1">
    <location>
        <begin position="47"/>
        <end position="64"/>
    </location>
</feature>
<evidence type="ECO:0000313" key="3">
    <source>
        <dbReference type="Proteomes" id="UP000249185"/>
    </source>
</evidence>
<sequence length="256" mass="27381">MQAPRVTPIGLAAHRLGRELRALGPAVSLPDLHRALDAELKSETNQGLRALGIAILLFFIAIQGSDGTYELRLSFIQMDVPVLYLSFFAASLIAGFSGAAINVALITAYRGRVARLIAGRGAGLGALSGALSGSASLGDVFSSGTTYLRTVPGYHRRLGAVYLLLLVPLALIYLIALQGLVALMGRVLLGAGHGFVDRAIAASGLLMLVFSLASLVCVMLPTRLAPDRDSLRYLLLFPIHRREGRLHPRSREWMAE</sequence>
<comment type="caution">
    <text evidence="2">The sequence shown here is derived from an EMBL/GenBank/DDBJ whole genome shotgun (WGS) entry which is preliminary data.</text>
</comment>
<proteinExistence type="predicted"/>
<feature type="transmembrane region" description="Helical" evidence="1">
    <location>
        <begin position="200"/>
        <end position="221"/>
    </location>
</feature>
<reference evidence="2 3" key="1">
    <citation type="submission" date="2017-08" db="EMBL/GenBank/DDBJ databases">
        <title>Infants hospitalized years apart are colonized by the same room-sourced microbial strains.</title>
        <authorList>
            <person name="Brooks B."/>
            <person name="Olm M.R."/>
            <person name="Firek B.A."/>
            <person name="Baker R."/>
            <person name="Thomas B.C."/>
            <person name="Morowitz M.J."/>
            <person name="Banfield J.F."/>
        </authorList>
    </citation>
    <scope>NUCLEOTIDE SEQUENCE [LARGE SCALE GENOMIC DNA]</scope>
    <source>
        <strain evidence="2">S2_005_002_R2_34</strain>
    </source>
</reference>
<name>A0A2W5NG29_RHOSU</name>
<accession>A0A2W5NG29</accession>
<organism evidence="2 3">
    <name type="scientific">Rhodovulum sulfidophilum</name>
    <name type="common">Rhodobacter sulfidophilus</name>
    <dbReference type="NCBI Taxonomy" id="35806"/>
    <lineage>
        <taxon>Bacteria</taxon>
        <taxon>Pseudomonadati</taxon>
        <taxon>Pseudomonadota</taxon>
        <taxon>Alphaproteobacteria</taxon>
        <taxon>Rhodobacterales</taxon>
        <taxon>Paracoccaceae</taxon>
        <taxon>Rhodovulum</taxon>
    </lineage>
</organism>
<evidence type="ECO:0000256" key="1">
    <source>
        <dbReference type="SAM" id="Phobius"/>
    </source>
</evidence>
<evidence type="ECO:0000313" key="2">
    <source>
        <dbReference type="EMBL" id="PZQ52456.1"/>
    </source>
</evidence>
<dbReference type="AlphaFoldDB" id="A0A2W5NG29"/>